<proteinExistence type="predicted"/>
<comment type="caution">
    <text evidence="1">The sequence shown here is derived from an EMBL/GenBank/DDBJ whole genome shotgun (WGS) entry which is preliminary data.</text>
</comment>
<gene>
    <name evidence="1" type="ORF">L3Q82_013701</name>
</gene>
<sequence>MEEDYRSASEEILANCPAPQKGETNDLASNGPSGRRYSQVSPDCTGNQATTSGDQAEYHRCRESNNSLIAKRNCKWRSPRRLTDSQLSYNNSWSPVWRSWLPPRRPRQLLHSRPRHLLLCPPRPVHLAPPEKFSGESGECRPFLVQCDLHFKNDPATFASEQAQVAFMVSHLTGKAAAWATAEWARGVAVCQNVKDFLQTLSHMFDHTSPAREASRALFSLRQRNRRVVDYAIGIPHPGGGQRVGRCGDPRCLCHRTHGGDQGSPSTDGAARGQQRTDEQIPNPSDYLDISKPPTNVHVRQVLIRLLENQLYVKAKKCDFHASLAS</sequence>
<evidence type="ECO:0000313" key="1">
    <source>
        <dbReference type="EMBL" id="KAI3361559.1"/>
    </source>
</evidence>
<protein>
    <submittedName>
        <fullName evidence="1">Uncharacterized protein</fullName>
    </submittedName>
</protein>
<dbReference type="EMBL" id="CM041546">
    <property type="protein sequence ID" value="KAI3361559.1"/>
    <property type="molecule type" value="Genomic_DNA"/>
</dbReference>
<accession>A0ACB8W1D6</accession>
<evidence type="ECO:0000313" key="2">
    <source>
        <dbReference type="Proteomes" id="UP000831701"/>
    </source>
</evidence>
<reference evidence="1" key="1">
    <citation type="submission" date="2022-04" db="EMBL/GenBank/DDBJ databases">
        <title>Jade perch genome.</title>
        <authorList>
            <person name="Chao B."/>
        </authorList>
    </citation>
    <scope>NUCLEOTIDE SEQUENCE</scope>
    <source>
        <strain evidence="1">CB-2022</strain>
    </source>
</reference>
<dbReference type="Proteomes" id="UP000831701">
    <property type="component" value="Chromosome 16"/>
</dbReference>
<organism evidence="1 2">
    <name type="scientific">Scortum barcoo</name>
    <name type="common">barcoo grunter</name>
    <dbReference type="NCBI Taxonomy" id="214431"/>
    <lineage>
        <taxon>Eukaryota</taxon>
        <taxon>Metazoa</taxon>
        <taxon>Chordata</taxon>
        <taxon>Craniata</taxon>
        <taxon>Vertebrata</taxon>
        <taxon>Euteleostomi</taxon>
        <taxon>Actinopterygii</taxon>
        <taxon>Neopterygii</taxon>
        <taxon>Teleostei</taxon>
        <taxon>Neoteleostei</taxon>
        <taxon>Acanthomorphata</taxon>
        <taxon>Eupercaria</taxon>
        <taxon>Centrarchiformes</taxon>
        <taxon>Terapontoidei</taxon>
        <taxon>Terapontidae</taxon>
        <taxon>Scortum</taxon>
    </lineage>
</organism>
<name>A0ACB8W1D6_9TELE</name>
<keyword evidence="2" id="KW-1185">Reference proteome</keyword>